<comment type="caution">
    <text evidence="1">The sequence shown here is derived from an EMBL/GenBank/DDBJ whole genome shotgun (WGS) entry which is preliminary data.</text>
</comment>
<evidence type="ECO:0000313" key="1">
    <source>
        <dbReference type="EMBL" id="GID73434.1"/>
    </source>
</evidence>
<gene>
    <name evidence="1" type="ORF">Ade02nite_20750</name>
</gene>
<dbReference type="RefSeq" id="WP_203761353.1">
    <property type="nucleotide sequence ID" value="NZ_BAAABO010000029.1"/>
</dbReference>
<evidence type="ECO:0000313" key="2">
    <source>
        <dbReference type="Proteomes" id="UP000609879"/>
    </source>
</evidence>
<keyword evidence="2" id="KW-1185">Reference proteome</keyword>
<protein>
    <submittedName>
        <fullName evidence="1">Uncharacterized protein</fullName>
    </submittedName>
</protein>
<name>A0ABQ3Y0A2_9ACTN</name>
<accession>A0ABQ3Y0A2</accession>
<dbReference type="Proteomes" id="UP000609879">
    <property type="component" value="Unassembled WGS sequence"/>
</dbReference>
<organism evidence="1 2">
    <name type="scientific">Paractinoplanes deccanensis</name>
    <dbReference type="NCBI Taxonomy" id="113561"/>
    <lineage>
        <taxon>Bacteria</taxon>
        <taxon>Bacillati</taxon>
        <taxon>Actinomycetota</taxon>
        <taxon>Actinomycetes</taxon>
        <taxon>Micromonosporales</taxon>
        <taxon>Micromonosporaceae</taxon>
        <taxon>Paractinoplanes</taxon>
    </lineage>
</organism>
<sequence>MNAVDALNLTIARTDATADLYGVTPAELDAGAKTLAGLDWQERNAFAASSVLGTIVAIAGEHQAECRRPDCRTCDAVRSGLATTLAGLRTLKRETIDRGRAR</sequence>
<proteinExistence type="predicted"/>
<reference evidence="1 2" key="1">
    <citation type="submission" date="2021-01" db="EMBL/GenBank/DDBJ databases">
        <title>Whole genome shotgun sequence of Actinoplanes deccanensis NBRC 13994.</title>
        <authorList>
            <person name="Komaki H."/>
            <person name="Tamura T."/>
        </authorList>
    </citation>
    <scope>NUCLEOTIDE SEQUENCE [LARGE SCALE GENOMIC DNA]</scope>
    <source>
        <strain evidence="1 2">NBRC 13994</strain>
    </source>
</reference>
<dbReference type="EMBL" id="BOMI01000033">
    <property type="protein sequence ID" value="GID73434.1"/>
    <property type="molecule type" value="Genomic_DNA"/>
</dbReference>